<evidence type="ECO:0000313" key="2">
    <source>
        <dbReference type="EMBL" id="CAL8141275.1"/>
    </source>
</evidence>
<dbReference type="Proteomes" id="UP001642540">
    <property type="component" value="Unassembled WGS sequence"/>
</dbReference>
<sequence>MLKALGKMAVDAVDFSGYESVPIYAQQDPICGTEPRFVLPQPVTLRLREKVFSISGDDFSISCAATGMEYFKCQGKVFSLREKKILRDNAGVPILNFKEQLISFTDKFNIYAGDKSDRKICKFQTKYTFIKAKMSTDFQDVVTGRMRHVVLKGDWRDKRGIIYLGEPKQGGVPIAKIYRQMTGKGMLFGVDDYFLEIAPGVDIALMVTMCIALDEHVRDSKRD</sequence>
<dbReference type="PANTHER" id="PTHR31087">
    <property type="match status" value="1"/>
</dbReference>
<protein>
    <recommendedName>
        <fullName evidence="4">Tubby C-terminal-like domain-containing protein</fullName>
    </recommendedName>
</protein>
<comment type="similarity">
    <text evidence="1">Belongs to the LOR family.</text>
</comment>
<evidence type="ECO:0008006" key="4">
    <source>
        <dbReference type="Google" id="ProtNLM"/>
    </source>
</evidence>
<reference evidence="2 3" key="1">
    <citation type="submission" date="2024-08" db="EMBL/GenBank/DDBJ databases">
        <authorList>
            <person name="Cucini C."/>
            <person name="Frati F."/>
        </authorList>
    </citation>
    <scope>NUCLEOTIDE SEQUENCE [LARGE SCALE GENOMIC DNA]</scope>
</reference>
<dbReference type="InterPro" id="IPR007612">
    <property type="entry name" value="LOR"/>
</dbReference>
<dbReference type="InterPro" id="IPR038595">
    <property type="entry name" value="LOR_sf"/>
</dbReference>
<gene>
    <name evidence="2" type="ORF">ODALV1_LOCUS28646</name>
</gene>
<dbReference type="InterPro" id="IPR025659">
    <property type="entry name" value="Tubby-like_C"/>
</dbReference>
<accession>A0ABP1S1P8</accession>
<evidence type="ECO:0000313" key="3">
    <source>
        <dbReference type="Proteomes" id="UP001642540"/>
    </source>
</evidence>
<name>A0ABP1S1P8_9HEXA</name>
<dbReference type="PANTHER" id="PTHR31087:SF161">
    <property type="entry name" value="TUBBY C 2 FAMILY PROTEIN"/>
    <property type="match status" value="1"/>
</dbReference>
<dbReference type="Gene3D" id="2.40.160.200">
    <property type="entry name" value="LURP1-related"/>
    <property type="match status" value="1"/>
</dbReference>
<evidence type="ECO:0000256" key="1">
    <source>
        <dbReference type="ARBA" id="ARBA00005437"/>
    </source>
</evidence>
<dbReference type="Pfam" id="PF04525">
    <property type="entry name" value="LOR"/>
    <property type="match status" value="1"/>
</dbReference>
<organism evidence="2 3">
    <name type="scientific">Orchesella dallaii</name>
    <dbReference type="NCBI Taxonomy" id="48710"/>
    <lineage>
        <taxon>Eukaryota</taxon>
        <taxon>Metazoa</taxon>
        <taxon>Ecdysozoa</taxon>
        <taxon>Arthropoda</taxon>
        <taxon>Hexapoda</taxon>
        <taxon>Collembola</taxon>
        <taxon>Entomobryomorpha</taxon>
        <taxon>Entomobryoidea</taxon>
        <taxon>Orchesellidae</taxon>
        <taxon>Orchesellinae</taxon>
        <taxon>Orchesella</taxon>
    </lineage>
</organism>
<proteinExistence type="inferred from homology"/>
<comment type="caution">
    <text evidence="2">The sequence shown here is derived from an EMBL/GenBank/DDBJ whole genome shotgun (WGS) entry which is preliminary data.</text>
</comment>
<keyword evidence="3" id="KW-1185">Reference proteome</keyword>
<dbReference type="EMBL" id="CAXLJM020000146">
    <property type="protein sequence ID" value="CAL8141275.1"/>
    <property type="molecule type" value="Genomic_DNA"/>
</dbReference>
<dbReference type="SUPFAM" id="SSF54518">
    <property type="entry name" value="Tubby C-terminal domain-like"/>
    <property type="match status" value="1"/>
</dbReference>